<accession>A0A1I4LEJ2</accession>
<organism evidence="1 2">
    <name type="scientific">Pelosinus propionicus DSM 13327</name>
    <dbReference type="NCBI Taxonomy" id="1123291"/>
    <lineage>
        <taxon>Bacteria</taxon>
        <taxon>Bacillati</taxon>
        <taxon>Bacillota</taxon>
        <taxon>Negativicutes</taxon>
        <taxon>Selenomonadales</taxon>
        <taxon>Sporomusaceae</taxon>
        <taxon>Pelosinus</taxon>
    </lineage>
</organism>
<reference evidence="2" key="1">
    <citation type="submission" date="2016-10" db="EMBL/GenBank/DDBJ databases">
        <authorList>
            <person name="Varghese N."/>
            <person name="Submissions S."/>
        </authorList>
    </citation>
    <scope>NUCLEOTIDE SEQUENCE [LARGE SCALE GENOMIC DNA]</scope>
    <source>
        <strain evidence="2">DSM 13327</strain>
    </source>
</reference>
<evidence type="ECO:0000313" key="2">
    <source>
        <dbReference type="Proteomes" id="UP000199520"/>
    </source>
</evidence>
<keyword evidence="2" id="KW-1185">Reference proteome</keyword>
<sequence length="141" mass="16839">MEKKDKCLSSFPEWVKARVNLALNHKYNDICNWYLEEFIDHNNYDNCLFKAWYLTTTSLISLCLSFDQIDMIEYFKKDIIKIETVLNVLEDKCTHKEIVCTYSIKMLCINGDIIKLSEPEVKRADHKNLYMDFIEAFKQNF</sequence>
<dbReference type="Proteomes" id="UP000199520">
    <property type="component" value="Unassembled WGS sequence"/>
</dbReference>
<evidence type="ECO:0000313" key="1">
    <source>
        <dbReference type="EMBL" id="SFL89266.1"/>
    </source>
</evidence>
<dbReference type="AlphaFoldDB" id="A0A1I4LEJ2"/>
<dbReference type="EMBL" id="FOTS01000024">
    <property type="protein sequence ID" value="SFL89266.1"/>
    <property type="molecule type" value="Genomic_DNA"/>
</dbReference>
<dbReference type="RefSeq" id="WP_090938258.1">
    <property type="nucleotide sequence ID" value="NZ_FOTS01000024.1"/>
</dbReference>
<gene>
    <name evidence="1" type="ORF">SAMN04490355_102429</name>
</gene>
<protein>
    <submittedName>
        <fullName evidence="1">Uncharacterized protein</fullName>
    </submittedName>
</protein>
<proteinExistence type="predicted"/>
<name>A0A1I4LEJ2_9FIRM</name>